<evidence type="ECO:0000313" key="2">
    <source>
        <dbReference type="Proteomes" id="UP000003656"/>
    </source>
</evidence>
<evidence type="ECO:0000313" key="1">
    <source>
        <dbReference type="EMBL" id="EFA22368.1"/>
    </source>
</evidence>
<dbReference type="AlphaFoldDB" id="D1NW82"/>
<gene>
    <name evidence="1" type="ORF">BIFGAL_04129</name>
</gene>
<sequence>MWRMAGLPRWHGARDPRTPTVLHNSACSVELLGLPRENVHYPYGFSSKARQDKPQRTDVWRRRFFEECHIYRNLSRMGASLMHRRELCNDYVCNASERDSSTIMRLCYDFL</sequence>
<accession>D1NW82</accession>
<dbReference type="Proteomes" id="UP000003656">
    <property type="component" value="Unassembled WGS sequence"/>
</dbReference>
<dbReference type="STRING" id="561180.BIFGAL_04129"/>
<name>D1NW82_9BIFI</name>
<protein>
    <submittedName>
        <fullName evidence="1">Uncharacterized protein</fullName>
    </submittedName>
</protein>
<reference evidence="1 2" key="1">
    <citation type="submission" date="2009-11" db="EMBL/GenBank/DDBJ databases">
        <authorList>
            <person name="Weinstock G."/>
            <person name="Sodergren E."/>
            <person name="Clifton S."/>
            <person name="Fulton L."/>
            <person name="Fulton B."/>
            <person name="Courtney L."/>
            <person name="Fronick C."/>
            <person name="Harrison M."/>
            <person name="Strong C."/>
            <person name="Farmer C."/>
            <person name="Delahaunty K."/>
            <person name="Markovic C."/>
            <person name="Hall O."/>
            <person name="Minx P."/>
            <person name="Tomlinson C."/>
            <person name="Mitreva M."/>
            <person name="Nelson J."/>
            <person name="Hou S."/>
            <person name="Wollam A."/>
            <person name="Pepin K.H."/>
            <person name="Johnson M."/>
            <person name="Bhonagiri V."/>
            <person name="Nash W.E."/>
            <person name="Warren W."/>
            <person name="Chinwalla A."/>
            <person name="Mardis E.R."/>
            <person name="Wilson R.K."/>
        </authorList>
    </citation>
    <scope>NUCLEOTIDE SEQUENCE [LARGE SCALE GENOMIC DNA]</scope>
    <source>
        <strain evidence="1 2">DSM 20093</strain>
    </source>
</reference>
<comment type="caution">
    <text evidence="1">The sequence shown here is derived from an EMBL/GenBank/DDBJ whole genome shotgun (WGS) entry which is preliminary data.</text>
</comment>
<proteinExistence type="predicted"/>
<organism evidence="1 2">
    <name type="scientific">Bifidobacterium gallicum DSM 20093 = LMG 11596</name>
    <dbReference type="NCBI Taxonomy" id="561180"/>
    <lineage>
        <taxon>Bacteria</taxon>
        <taxon>Bacillati</taxon>
        <taxon>Actinomycetota</taxon>
        <taxon>Actinomycetes</taxon>
        <taxon>Bifidobacteriales</taxon>
        <taxon>Bifidobacteriaceae</taxon>
        <taxon>Bifidobacterium</taxon>
    </lineage>
</organism>
<dbReference type="EMBL" id="ABXB03000004">
    <property type="protein sequence ID" value="EFA22368.1"/>
    <property type="molecule type" value="Genomic_DNA"/>
</dbReference>